<evidence type="ECO:0000313" key="2">
    <source>
        <dbReference type="EMBL" id="EHI74997.1"/>
    </source>
</evidence>
<keyword evidence="1" id="KW-1133">Transmembrane helix</keyword>
<keyword evidence="1" id="KW-0472">Membrane</keyword>
<protein>
    <submittedName>
        <fullName evidence="2">Uncharacterized protein</fullName>
    </submittedName>
</protein>
<sequence length="188" mass="21911">MEKTSNKFQTILGIILLIPLSFLVIWGMKIAIRWIFDLLKIVKTLDGVILVAIITGLISIITTSVKMFFDFRQNRLQYLTKKREASYTQFIEMIYKIVTATDEKPYKQEEMLEDTTKFNKELTLWGSKKVVQKWAEFRTVASQEGNNGEQLLKISEQVMNEMRKDLGVKKVQENTLLSFFINDAEKLD</sequence>
<dbReference type="Proteomes" id="UP000004322">
    <property type="component" value="Unassembled WGS sequence"/>
</dbReference>
<evidence type="ECO:0000313" key="3">
    <source>
        <dbReference type="Proteomes" id="UP000004322"/>
    </source>
</evidence>
<comment type="caution">
    <text evidence="2">The sequence shown here is derived from an EMBL/GenBank/DDBJ whole genome shotgun (WGS) entry which is preliminary data.</text>
</comment>
<evidence type="ECO:0000256" key="1">
    <source>
        <dbReference type="SAM" id="Phobius"/>
    </source>
</evidence>
<dbReference type="OrthoDB" id="4201760at2"/>
<accession>G5JQ81</accession>
<dbReference type="AlphaFoldDB" id="G5JQ81"/>
<feature type="transmembrane region" description="Helical" evidence="1">
    <location>
        <begin position="12"/>
        <end position="36"/>
    </location>
</feature>
<proteinExistence type="predicted"/>
<keyword evidence="3" id="KW-1185">Reference proteome</keyword>
<reference evidence="2" key="1">
    <citation type="submission" date="2011-07" db="EMBL/GenBank/DDBJ databases">
        <authorList>
            <person name="Stanhope M.J."/>
            <person name="Durkin A.S."/>
            <person name="Hostetler J."/>
            <person name="Kim M."/>
            <person name="Radune D."/>
            <person name="Singh I."/>
            <person name="Town C.D."/>
        </authorList>
    </citation>
    <scope>NUCLEOTIDE SEQUENCE [LARGE SCALE GENOMIC DNA]</scope>
    <source>
        <strain evidence="2">HS-6</strain>
    </source>
</reference>
<keyword evidence="1" id="KW-0812">Transmembrane</keyword>
<dbReference type="RefSeq" id="WP_004228954.1">
    <property type="nucleotide sequence ID" value="NZ_AEUV02000002.1"/>
</dbReference>
<dbReference type="EMBL" id="AEUV02000002">
    <property type="protein sequence ID" value="EHI74997.1"/>
    <property type="molecule type" value="Genomic_DNA"/>
</dbReference>
<organism evidence="2 3">
    <name type="scientific">Streptococcus criceti HS-6</name>
    <dbReference type="NCBI Taxonomy" id="873449"/>
    <lineage>
        <taxon>Bacteria</taxon>
        <taxon>Bacillati</taxon>
        <taxon>Bacillota</taxon>
        <taxon>Bacilli</taxon>
        <taxon>Lactobacillales</taxon>
        <taxon>Streptococcaceae</taxon>
        <taxon>Streptococcus</taxon>
    </lineage>
</organism>
<name>G5JQ81_STRCG</name>
<feature type="transmembrane region" description="Helical" evidence="1">
    <location>
        <begin position="48"/>
        <end position="69"/>
    </location>
</feature>
<gene>
    <name evidence="2" type="ORF">STRCR_1764</name>
</gene>